<proteinExistence type="predicted"/>
<reference evidence="1" key="1">
    <citation type="submission" date="2024-02" db="EMBL/GenBank/DDBJ databases">
        <authorList>
            <consortium name="ELIXIR-Norway"/>
            <consortium name="Elixir Norway"/>
        </authorList>
    </citation>
    <scope>NUCLEOTIDE SEQUENCE</scope>
</reference>
<evidence type="ECO:0000313" key="1">
    <source>
        <dbReference type="EMBL" id="CAK9267617.1"/>
    </source>
</evidence>
<dbReference type="EMBL" id="OZ020114">
    <property type="protein sequence ID" value="CAK9267617.1"/>
    <property type="molecule type" value="Genomic_DNA"/>
</dbReference>
<protein>
    <submittedName>
        <fullName evidence="1">Uncharacterized protein</fullName>
    </submittedName>
</protein>
<keyword evidence="2" id="KW-1185">Reference proteome</keyword>
<evidence type="ECO:0000313" key="2">
    <source>
        <dbReference type="Proteomes" id="UP001497444"/>
    </source>
</evidence>
<organism evidence="1 2">
    <name type="scientific">Sphagnum jensenii</name>
    <dbReference type="NCBI Taxonomy" id="128206"/>
    <lineage>
        <taxon>Eukaryota</taxon>
        <taxon>Viridiplantae</taxon>
        <taxon>Streptophyta</taxon>
        <taxon>Embryophyta</taxon>
        <taxon>Bryophyta</taxon>
        <taxon>Sphagnophytina</taxon>
        <taxon>Sphagnopsida</taxon>
        <taxon>Sphagnales</taxon>
        <taxon>Sphagnaceae</taxon>
        <taxon>Sphagnum</taxon>
    </lineage>
</organism>
<gene>
    <name evidence="1" type="ORF">CSSPJE1EN1_LOCUS13095</name>
</gene>
<dbReference type="Proteomes" id="UP001497444">
    <property type="component" value="Chromosome 19"/>
</dbReference>
<name>A0ABP0WMJ5_9BRYO</name>
<accession>A0ABP0WMJ5</accession>
<sequence>MITLVSNGGGLVAILELGHCCCFVGYISQGDFLVELGDAGSWRTCCCFFHFLSAELLLCWGGALEASSYEVLVCK</sequence>